<dbReference type="InterPro" id="IPR006232">
    <property type="entry name" value="Suc6P_hydrolase"/>
</dbReference>
<keyword evidence="9" id="KW-1185">Reference proteome</keyword>
<dbReference type="InterPro" id="IPR013320">
    <property type="entry name" value="ConA-like_dom_sf"/>
</dbReference>
<dbReference type="Proteomes" id="UP001059610">
    <property type="component" value="Unassembled WGS sequence"/>
</dbReference>
<dbReference type="EMBL" id="BRLJ01000003">
    <property type="protein sequence ID" value="GKX63121.1"/>
    <property type="molecule type" value="Genomic_DNA"/>
</dbReference>
<evidence type="ECO:0000256" key="1">
    <source>
        <dbReference type="ARBA" id="ARBA00009902"/>
    </source>
</evidence>
<reference evidence="8" key="1">
    <citation type="submission" date="2022-06" db="EMBL/GenBank/DDBJ databases">
        <title>Draft genome sequences of Pragia fontium str. JCM24417.</title>
        <authorList>
            <person name="Wakabayashi Y."/>
            <person name="Kojima K."/>
        </authorList>
    </citation>
    <scope>NUCLEOTIDE SEQUENCE</scope>
    <source>
        <strain evidence="8">JCM 24417</strain>
    </source>
</reference>
<organism evidence="8 9">
    <name type="scientific">Pragia fontium</name>
    <dbReference type="NCBI Taxonomy" id="82985"/>
    <lineage>
        <taxon>Bacteria</taxon>
        <taxon>Pseudomonadati</taxon>
        <taxon>Pseudomonadota</taxon>
        <taxon>Gammaproteobacteria</taxon>
        <taxon>Enterobacterales</taxon>
        <taxon>Budviciaceae</taxon>
        <taxon>Pragia</taxon>
    </lineage>
</organism>
<dbReference type="SUPFAM" id="SSF49899">
    <property type="entry name" value="Concanavalin A-like lectins/glucanases"/>
    <property type="match status" value="1"/>
</dbReference>
<name>A0ABQ5LHQ2_9GAMM</name>
<feature type="domain" description="Glycosyl hydrolase family 32 C-terminal" evidence="7">
    <location>
        <begin position="333"/>
        <end position="482"/>
    </location>
</feature>
<keyword evidence="3 4" id="KW-0326">Glycosidase</keyword>
<evidence type="ECO:0000256" key="4">
    <source>
        <dbReference type="RuleBase" id="RU362110"/>
    </source>
</evidence>
<sequence length="489" mass="56297">MSTALNQANQAVNRLRSEVKKDFYPEFHLTPPAGWMNDPNGLIYFNGLYHAFYQHHPFDENWGPMHWGHMTSPDLVHWQHQLIALAPDQDYDRDGCFSGCAVDDNGVLTLIYTGHRWLKEVGDDSAIQEVQCIATSEDGIYFTKHGPILQPPKDIMHFRDPKVWKQDERWYLVVGARDLHDTGQILLYSATDLRHWQFERILARASQKQGYMWECPDFFPLQDKFILMFSPQGIQAEGYQFRNQFQSGYLIGNWTPNNPFNVEHDFQELDAGHDFYAPQSFLAADGRRIIFGWMDMWESPMPSKADHWAGSFTLPRELSLGKQGNILIRPIRELTALRQNDIHIPPIQIISQHKTLDCPASSIELQVIFDLKQSTAERYGLELMASEDGKYATRLYIDNQAARLIFDRSQSGKAVTGYRSVPLNSHADSLHLHIFIDRSSVEIFINHGENCITSRIYPLGENHRVNLYAENGSACISSFQGWQLSSIYR</sequence>
<dbReference type="PANTHER" id="PTHR43101">
    <property type="entry name" value="BETA-FRUCTOSIDASE"/>
    <property type="match status" value="1"/>
</dbReference>
<dbReference type="SUPFAM" id="SSF75005">
    <property type="entry name" value="Arabinanase/levansucrase/invertase"/>
    <property type="match status" value="1"/>
</dbReference>
<dbReference type="PANTHER" id="PTHR43101:SF1">
    <property type="entry name" value="BETA-FRUCTOSIDASE"/>
    <property type="match status" value="1"/>
</dbReference>
<dbReference type="RefSeq" id="WP_261821878.1">
    <property type="nucleotide sequence ID" value="NZ_BRLJ01000003.1"/>
</dbReference>
<gene>
    <name evidence="8" type="primary">cscA</name>
    <name evidence="8" type="ORF">SOASR032_16900</name>
</gene>
<proteinExistence type="inferred from homology"/>
<comment type="similarity">
    <text evidence="1 4">Belongs to the glycosyl hydrolase 32 family.</text>
</comment>
<feature type="domain" description="Glycosyl hydrolase family 32 N-terminal" evidence="6">
    <location>
        <begin position="28"/>
        <end position="328"/>
    </location>
</feature>
<evidence type="ECO:0000259" key="6">
    <source>
        <dbReference type="Pfam" id="PF00251"/>
    </source>
</evidence>
<comment type="function">
    <text evidence="5">Enables the bacterium to metabolize sucrose as a sole carbon source.</text>
</comment>
<dbReference type="InterPro" id="IPR001362">
    <property type="entry name" value="Glyco_hydro_32"/>
</dbReference>
<keyword evidence="5" id="KW-0963">Cytoplasm</keyword>
<evidence type="ECO:0000313" key="9">
    <source>
        <dbReference type="Proteomes" id="UP001059610"/>
    </source>
</evidence>
<dbReference type="SMART" id="SM00640">
    <property type="entry name" value="Glyco_32"/>
    <property type="match status" value="1"/>
</dbReference>
<dbReference type="InterPro" id="IPR051214">
    <property type="entry name" value="GH32_Enzymes"/>
</dbReference>
<comment type="catalytic activity">
    <reaction evidence="4">
        <text>Hydrolysis of terminal non-reducing beta-D-fructofuranoside residues in beta-D-fructofuranosides.</text>
        <dbReference type="EC" id="3.2.1.26"/>
    </reaction>
</comment>
<evidence type="ECO:0000256" key="3">
    <source>
        <dbReference type="ARBA" id="ARBA00023295"/>
    </source>
</evidence>
<dbReference type="EC" id="3.2.1.26" evidence="4"/>
<dbReference type="CDD" id="cd08996">
    <property type="entry name" value="GH32_FFase"/>
    <property type="match status" value="1"/>
</dbReference>
<dbReference type="Gene3D" id="2.60.120.560">
    <property type="entry name" value="Exo-inulinase, domain 1"/>
    <property type="match status" value="1"/>
</dbReference>
<evidence type="ECO:0000256" key="2">
    <source>
        <dbReference type="ARBA" id="ARBA00022801"/>
    </source>
</evidence>
<evidence type="ECO:0000256" key="5">
    <source>
        <dbReference type="RuleBase" id="RU365015"/>
    </source>
</evidence>
<evidence type="ECO:0000313" key="8">
    <source>
        <dbReference type="EMBL" id="GKX63121.1"/>
    </source>
</evidence>
<comment type="caution">
    <text evidence="8">The sequence shown here is derived from an EMBL/GenBank/DDBJ whole genome shotgun (WGS) entry which is preliminary data.</text>
</comment>
<keyword evidence="2 4" id="KW-0378">Hydrolase</keyword>
<dbReference type="Gene3D" id="2.115.10.20">
    <property type="entry name" value="Glycosyl hydrolase domain, family 43"/>
    <property type="match status" value="1"/>
</dbReference>
<dbReference type="InterPro" id="IPR013148">
    <property type="entry name" value="Glyco_hydro_32_N"/>
</dbReference>
<dbReference type="PROSITE" id="PS00609">
    <property type="entry name" value="GLYCOSYL_HYDROL_F32"/>
    <property type="match status" value="1"/>
</dbReference>
<dbReference type="InterPro" id="IPR023296">
    <property type="entry name" value="Glyco_hydro_beta-prop_sf"/>
</dbReference>
<dbReference type="Pfam" id="PF08244">
    <property type="entry name" value="Glyco_hydro_32C"/>
    <property type="match status" value="1"/>
</dbReference>
<dbReference type="NCBIfam" id="TIGR01322">
    <property type="entry name" value="scrB_fam"/>
    <property type="match status" value="1"/>
</dbReference>
<accession>A0ABQ5LHQ2</accession>
<keyword evidence="5" id="KW-0119">Carbohydrate metabolism</keyword>
<comment type="pathway">
    <text evidence="5">Glycan biosynthesis; sucrose metabolism.</text>
</comment>
<protein>
    <recommendedName>
        <fullName evidence="4">Sucrose-6-phosphate hydrolase</fullName>
        <ecNumber evidence="4">3.2.1.26</ecNumber>
    </recommendedName>
    <alternativeName>
        <fullName evidence="5">Invertase</fullName>
    </alternativeName>
</protein>
<dbReference type="InterPro" id="IPR013189">
    <property type="entry name" value="Glyco_hydro_32_C"/>
</dbReference>
<evidence type="ECO:0000259" key="7">
    <source>
        <dbReference type="Pfam" id="PF08244"/>
    </source>
</evidence>
<dbReference type="Pfam" id="PF00251">
    <property type="entry name" value="Glyco_hydro_32N"/>
    <property type="match status" value="1"/>
</dbReference>
<comment type="subcellular location">
    <subcellularLocation>
        <location evidence="5">Cytoplasm</location>
    </subcellularLocation>
</comment>
<dbReference type="InterPro" id="IPR018053">
    <property type="entry name" value="Glyco_hydro_32_AS"/>
</dbReference>